<dbReference type="AlphaFoldDB" id="A0A7X5F160"/>
<sequence>MLHDIVSKYRSWKKYRATYDELARMSSRELNDIGISRADIAQIARQAMR</sequence>
<dbReference type="EMBL" id="JAABLQ010000001">
    <property type="protein sequence ID" value="NBN77876.1"/>
    <property type="molecule type" value="Genomic_DNA"/>
</dbReference>
<gene>
    <name evidence="2" type="ORF">GWI72_06285</name>
</gene>
<dbReference type="Pfam" id="PF06568">
    <property type="entry name" value="YjiS-like"/>
    <property type="match status" value="1"/>
</dbReference>
<feature type="domain" description="YjiS-like" evidence="1">
    <location>
        <begin position="6"/>
        <end position="40"/>
    </location>
</feature>
<evidence type="ECO:0000313" key="2">
    <source>
        <dbReference type="EMBL" id="NBN77876.1"/>
    </source>
</evidence>
<proteinExistence type="predicted"/>
<reference evidence="3" key="1">
    <citation type="submission" date="2020-01" db="EMBL/GenBank/DDBJ databases">
        <authorList>
            <person name="Fang Y."/>
            <person name="Sun R."/>
            <person name="Nie L."/>
            <person name="He J."/>
            <person name="Hao L."/>
            <person name="Wang L."/>
            <person name="Su S."/>
            <person name="Lv E."/>
            <person name="Zhang Z."/>
            <person name="Xie R."/>
            <person name="Liu H."/>
        </authorList>
    </citation>
    <scope>NUCLEOTIDE SEQUENCE [LARGE SCALE GENOMIC DNA]</scope>
    <source>
        <strain evidence="3">XCT-53</strain>
    </source>
</reference>
<protein>
    <submittedName>
        <fullName evidence="2">DUF1127 domain-containing protein</fullName>
    </submittedName>
</protein>
<evidence type="ECO:0000259" key="1">
    <source>
        <dbReference type="Pfam" id="PF06568"/>
    </source>
</evidence>
<organism evidence="2 3">
    <name type="scientific">Pannonibacter tanglangensis</name>
    <dbReference type="NCBI Taxonomy" id="2750084"/>
    <lineage>
        <taxon>Bacteria</taxon>
        <taxon>Pseudomonadati</taxon>
        <taxon>Pseudomonadota</taxon>
        <taxon>Alphaproteobacteria</taxon>
        <taxon>Hyphomicrobiales</taxon>
        <taxon>Stappiaceae</taxon>
        <taxon>Pannonibacter</taxon>
    </lineage>
</organism>
<accession>A0A7X5F160</accession>
<dbReference type="InterPro" id="IPR009506">
    <property type="entry name" value="YjiS-like"/>
</dbReference>
<dbReference type="RefSeq" id="WP_161672972.1">
    <property type="nucleotide sequence ID" value="NZ_JAABLP010000001.1"/>
</dbReference>
<evidence type="ECO:0000313" key="3">
    <source>
        <dbReference type="Proteomes" id="UP000586722"/>
    </source>
</evidence>
<comment type="caution">
    <text evidence="2">The sequence shown here is derived from an EMBL/GenBank/DDBJ whole genome shotgun (WGS) entry which is preliminary data.</text>
</comment>
<keyword evidence="3" id="KW-1185">Reference proteome</keyword>
<name>A0A7X5F160_9HYPH</name>
<dbReference type="Proteomes" id="UP000586722">
    <property type="component" value="Unassembled WGS sequence"/>
</dbReference>